<proteinExistence type="predicted"/>
<dbReference type="EMBL" id="JBEDUW010000006">
    <property type="protein sequence ID" value="KAK9919436.1"/>
    <property type="molecule type" value="Genomic_DNA"/>
</dbReference>
<keyword evidence="3" id="KW-1185">Reference proteome</keyword>
<sequence>MGCFPACFTSSNRRKHQKSVAVTPSTQHQIVEATKEAVQFEPTKLEDILKAINPITESIVPGEKIEEQSKNDAKKKVTFDLLEESIDEKEENPKQMEPNSDSIGSTLVVLSHPLNHRYGNYSNSEDEYEGLIDLSGSDLNGDDYDGPVDDEVESNKQVVIQEQESSESLFSISIDSRKRVSDAEGDNEKEVNSPMPKPIGSDQTGHSVLKPIENLTQGKEVKKIAIPLTSKHQEKENMNVEQDLYIPISPEPTLKLSKHFTRRPLKSNDLKLVDQETEVDTSLSSWLVESETTLKSNASNNSVGNSMCEKVSSSRNLGDRPILGAWTGEELKQLSALSTPNRSRSQSPDQLPILGTVGSYWNHTGQAMDSDSNSSCKGLENTAGRKDEKVKWKTISFKANLERVLDMGLLGA</sequence>
<dbReference type="Proteomes" id="UP001457282">
    <property type="component" value="Unassembled WGS sequence"/>
</dbReference>
<reference evidence="2 3" key="1">
    <citation type="journal article" date="2023" name="G3 (Bethesda)">
        <title>A chromosome-length genome assembly and annotation of blackberry (Rubus argutus, cv. 'Hillquist').</title>
        <authorList>
            <person name="Bruna T."/>
            <person name="Aryal R."/>
            <person name="Dudchenko O."/>
            <person name="Sargent D.J."/>
            <person name="Mead D."/>
            <person name="Buti M."/>
            <person name="Cavallini A."/>
            <person name="Hytonen T."/>
            <person name="Andres J."/>
            <person name="Pham M."/>
            <person name="Weisz D."/>
            <person name="Mascagni F."/>
            <person name="Usai G."/>
            <person name="Natali L."/>
            <person name="Bassil N."/>
            <person name="Fernandez G.E."/>
            <person name="Lomsadze A."/>
            <person name="Armour M."/>
            <person name="Olukolu B."/>
            <person name="Poorten T."/>
            <person name="Britton C."/>
            <person name="Davik J."/>
            <person name="Ashrafi H."/>
            <person name="Aiden E.L."/>
            <person name="Borodovsky M."/>
            <person name="Worthington M."/>
        </authorList>
    </citation>
    <scope>NUCLEOTIDE SEQUENCE [LARGE SCALE GENOMIC DNA]</scope>
    <source>
        <strain evidence="2">PI 553951</strain>
    </source>
</reference>
<feature type="region of interest" description="Disordered" evidence="1">
    <location>
        <begin position="160"/>
        <end position="205"/>
    </location>
</feature>
<protein>
    <submittedName>
        <fullName evidence="2">Uncharacterized protein</fullName>
    </submittedName>
</protein>
<accession>A0AAW1W6H3</accession>
<name>A0AAW1W6H3_RUBAR</name>
<gene>
    <name evidence="2" type="ORF">M0R45_028028</name>
</gene>
<feature type="region of interest" description="Disordered" evidence="1">
    <location>
        <begin position="296"/>
        <end position="315"/>
    </location>
</feature>
<comment type="caution">
    <text evidence="2">The sequence shown here is derived from an EMBL/GenBank/DDBJ whole genome shotgun (WGS) entry which is preliminary data.</text>
</comment>
<feature type="compositionally biased region" description="Low complexity" evidence="1">
    <location>
        <begin position="160"/>
        <end position="174"/>
    </location>
</feature>
<dbReference type="PANTHER" id="PTHR33318">
    <property type="entry name" value="ASPARTYL/GLUTAMYL-TRNA(ASN/GLN) AMIDOTRANSFERASE SUBUNIT"/>
    <property type="match status" value="1"/>
</dbReference>
<organism evidence="2 3">
    <name type="scientific">Rubus argutus</name>
    <name type="common">Southern blackberry</name>
    <dbReference type="NCBI Taxonomy" id="59490"/>
    <lineage>
        <taxon>Eukaryota</taxon>
        <taxon>Viridiplantae</taxon>
        <taxon>Streptophyta</taxon>
        <taxon>Embryophyta</taxon>
        <taxon>Tracheophyta</taxon>
        <taxon>Spermatophyta</taxon>
        <taxon>Magnoliopsida</taxon>
        <taxon>eudicotyledons</taxon>
        <taxon>Gunneridae</taxon>
        <taxon>Pentapetalae</taxon>
        <taxon>rosids</taxon>
        <taxon>fabids</taxon>
        <taxon>Rosales</taxon>
        <taxon>Rosaceae</taxon>
        <taxon>Rosoideae</taxon>
        <taxon>Rosoideae incertae sedis</taxon>
        <taxon>Rubus</taxon>
    </lineage>
</organism>
<evidence type="ECO:0000313" key="2">
    <source>
        <dbReference type="EMBL" id="KAK9919436.1"/>
    </source>
</evidence>
<dbReference type="GO" id="GO:0007142">
    <property type="term" value="P:male meiosis II"/>
    <property type="evidence" value="ECO:0007669"/>
    <property type="project" value="InterPro"/>
</dbReference>
<dbReference type="InterPro" id="IPR039300">
    <property type="entry name" value="JASON"/>
</dbReference>
<dbReference type="PANTHER" id="PTHR33318:SF22">
    <property type="entry name" value="SUPPRESSOR PROTEIN SRP40-LIKE ISOFORM X1"/>
    <property type="match status" value="1"/>
</dbReference>
<evidence type="ECO:0000313" key="3">
    <source>
        <dbReference type="Proteomes" id="UP001457282"/>
    </source>
</evidence>
<evidence type="ECO:0000256" key="1">
    <source>
        <dbReference type="SAM" id="MobiDB-lite"/>
    </source>
</evidence>
<dbReference type="AlphaFoldDB" id="A0AAW1W6H3"/>
<feature type="compositionally biased region" description="Basic and acidic residues" evidence="1">
    <location>
        <begin position="175"/>
        <end position="191"/>
    </location>
</feature>